<comment type="caution">
    <text evidence="1">The sequence shown here is derived from an EMBL/GenBank/DDBJ whole genome shotgun (WGS) entry which is preliminary data.</text>
</comment>
<dbReference type="EMBL" id="JAHYIQ010000040">
    <property type="protein sequence ID" value="KAK1118922.1"/>
    <property type="molecule type" value="Genomic_DNA"/>
</dbReference>
<name>A0AA40FHE7_9HYME</name>
<keyword evidence="2" id="KW-1185">Reference proteome</keyword>
<evidence type="ECO:0000313" key="1">
    <source>
        <dbReference type="EMBL" id="KAK1118922.1"/>
    </source>
</evidence>
<gene>
    <name evidence="1" type="ORF">K0M31_014691</name>
</gene>
<protein>
    <submittedName>
        <fullName evidence="1">Uncharacterized protein</fullName>
    </submittedName>
</protein>
<sequence length="82" mass="9701">MDLEFRDPEYGGSEGWNLGFRDPRLRETTNSDPTLWDLWKPRISTWRGLQLISTDHEITNSTVREVDLARQVPQCSFRVMEF</sequence>
<evidence type="ECO:0000313" key="2">
    <source>
        <dbReference type="Proteomes" id="UP001177670"/>
    </source>
</evidence>
<accession>A0AA40FHE7</accession>
<proteinExistence type="predicted"/>
<organism evidence="1 2">
    <name type="scientific">Melipona bicolor</name>
    <dbReference type="NCBI Taxonomy" id="60889"/>
    <lineage>
        <taxon>Eukaryota</taxon>
        <taxon>Metazoa</taxon>
        <taxon>Ecdysozoa</taxon>
        <taxon>Arthropoda</taxon>
        <taxon>Hexapoda</taxon>
        <taxon>Insecta</taxon>
        <taxon>Pterygota</taxon>
        <taxon>Neoptera</taxon>
        <taxon>Endopterygota</taxon>
        <taxon>Hymenoptera</taxon>
        <taxon>Apocrita</taxon>
        <taxon>Aculeata</taxon>
        <taxon>Apoidea</taxon>
        <taxon>Anthophila</taxon>
        <taxon>Apidae</taxon>
        <taxon>Melipona</taxon>
    </lineage>
</organism>
<reference evidence="1" key="1">
    <citation type="submission" date="2021-10" db="EMBL/GenBank/DDBJ databases">
        <title>Melipona bicolor Genome sequencing and assembly.</title>
        <authorList>
            <person name="Araujo N.S."/>
            <person name="Arias M.C."/>
        </authorList>
    </citation>
    <scope>NUCLEOTIDE SEQUENCE</scope>
    <source>
        <strain evidence="1">USP_2M_L1-L4_2017</strain>
        <tissue evidence="1">Whole body</tissue>
    </source>
</reference>
<dbReference type="Proteomes" id="UP001177670">
    <property type="component" value="Unassembled WGS sequence"/>
</dbReference>
<dbReference type="AlphaFoldDB" id="A0AA40FHE7"/>